<dbReference type="EMBL" id="JAVRRJ010000005">
    <property type="protein sequence ID" value="KAK5084531.1"/>
    <property type="molecule type" value="Genomic_DNA"/>
</dbReference>
<evidence type="ECO:0000313" key="5">
    <source>
        <dbReference type="Proteomes" id="UP001309876"/>
    </source>
</evidence>
<name>A0AAN7SY17_9EURO</name>
<reference evidence="4 5" key="1">
    <citation type="submission" date="2023-08" db="EMBL/GenBank/DDBJ databases">
        <title>Black Yeasts Isolated from many extreme environments.</title>
        <authorList>
            <person name="Coleine C."/>
            <person name="Stajich J.E."/>
            <person name="Selbmann L."/>
        </authorList>
    </citation>
    <scope>NUCLEOTIDE SEQUENCE [LARGE SCALE GENOMIC DNA]</scope>
    <source>
        <strain evidence="4 5">CCFEE 5910</strain>
    </source>
</reference>
<accession>A0AAN7SY17</accession>
<dbReference type="InterPro" id="IPR058525">
    <property type="entry name" value="DUF8212"/>
</dbReference>
<dbReference type="Pfam" id="PF06985">
    <property type="entry name" value="HET"/>
    <property type="match status" value="1"/>
</dbReference>
<dbReference type="Pfam" id="PF26640">
    <property type="entry name" value="DUF8212"/>
    <property type="match status" value="1"/>
</dbReference>
<sequence length="635" mass="72552">MRLIDADALAKRGDVKFEVWPEYAIPKYAILSHRWGDHEVTLQELTSKDPHEYWFATQKAGYHKIYRAAVTAVDYKFKWLWCDTCCIDKTSSAELSEAINSMYRWYRGSDLCLAQLSDFPSFDVPNFTQSVWFTRAWTLQELIAPPKLIFFDNTWKSIGTKHQLVDAIAQRTRIDRDVLNGDKRLEKITVAQRMSWAADRVAGRTEDIAYSLLGIFDVNMPMLYGEGKKAFLRLQEEIMQRSADQSIFVWFPAGDSSTIGLRQTGHLFATSPADFAQCHRLQQQNQKKKAFTINNLGLDIELTLQPTGLDTYLAYLAVESGGPNYLASLAFEVDPETGLLCRTGSSLERVHKRAGPQMQQTRRVTVLRSASTRHQHSTAALFGFHLATKPSTLRLVNNWDPMSEWDLGEWQPGNSPIHFRFFIPPGVTASIAMLTLSLSQRVTLLIQLGYDFDFNPCCHISKMTLDFQERFGRRSKLDAGEDDSRFAWLNSIPSTQWVAGMRHQYTEVVDPLTTQRYWICKSVDRQEFTATIPTHLTKPHTNLAIKFSILTHSNREWQFEIDTSSMPDFLHQSGNISIIDVKADAEQEVLKRRTPDPDDPAEYLRHANYKDHKMGMKMKGPLGPGMNARMDTSPI</sequence>
<evidence type="ECO:0000259" key="2">
    <source>
        <dbReference type="Pfam" id="PF06985"/>
    </source>
</evidence>
<protein>
    <recommendedName>
        <fullName evidence="6">Heterokaryon incompatibility domain-containing protein</fullName>
    </recommendedName>
</protein>
<dbReference type="Proteomes" id="UP001309876">
    <property type="component" value="Unassembled WGS sequence"/>
</dbReference>
<keyword evidence="5" id="KW-1185">Reference proteome</keyword>
<feature type="domain" description="Heterokaryon incompatibility" evidence="2">
    <location>
        <begin position="28"/>
        <end position="117"/>
    </location>
</feature>
<gene>
    <name evidence="4" type="ORF">LTR05_005609</name>
</gene>
<evidence type="ECO:0000256" key="1">
    <source>
        <dbReference type="SAM" id="MobiDB-lite"/>
    </source>
</evidence>
<evidence type="ECO:0000313" key="4">
    <source>
        <dbReference type="EMBL" id="KAK5084531.1"/>
    </source>
</evidence>
<evidence type="ECO:0000259" key="3">
    <source>
        <dbReference type="Pfam" id="PF26640"/>
    </source>
</evidence>
<feature type="region of interest" description="Disordered" evidence="1">
    <location>
        <begin position="614"/>
        <end position="635"/>
    </location>
</feature>
<dbReference type="PANTHER" id="PTHR10622:SF10">
    <property type="entry name" value="HET DOMAIN-CONTAINING PROTEIN"/>
    <property type="match status" value="1"/>
</dbReference>
<proteinExistence type="predicted"/>
<comment type="caution">
    <text evidence="4">The sequence shown here is derived from an EMBL/GenBank/DDBJ whole genome shotgun (WGS) entry which is preliminary data.</text>
</comment>
<feature type="compositionally biased region" description="Low complexity" evidence="1">
    <location>
        <begin position="617"/>
        <end position="626"/>
    </location>
</feature>
<dbReference type="PANTHER" id="PTHR10622">
    <property type="entry name" value="HET DOMAIN-CONTAINING PROTEIN"/>
    <property type="match status" value="1"/>
</dbReference>
<feature type="domain" description="DUF8212" evidence="3">
    <location>
        <begin position="229"/>
        <end position="281"/>
    </location>
</feature>
<dbReference type="AlphaFoldDB" id="A0AAN7SY17"/>
<evidence type="ECO:0008006" key="6">
    <source>
        <dbReference type="Google" id="ProtNLM"/>
    </source>
</evidence>
<organism evidence="4 5">
    <name type="scientific">Lithohypha guttulata</name>
    <dbReference type="NCBI Taxonomy" id="1690604"/>
    <lineage>
        <taxon>Eukaryota</taxon>
        <taxon>Fungi</taxon>
        <taxon>Dikarya</taxon>
        <taxon>Ascomycota</taxon>
        <taxon>Pezizomycotina</taxon>
        <taxon>Eurotiomycetes</taxon>
        <taxon>Chaetothyriomycetidae</taxon>
        <taxon>Chaetothyriales</taxon>
        <taxon>Trichomeriaceae</taxon>
        <taxon>Lithohypha</taxon>
    </lineage>
</organism>
<dbReference type="InterPro" id="IPR010730">
    <property type="entry name" value="HET"/>
</dbReference>